<dbReference type="PANTHER" id="PTHR43280:SF28">
    <property type="entry name" value="HTH-TYPE TRANSCRIPTIONAL ACTIVATOR RHAS"/>
    <property type="match status" value="1"/>
</dbReference>
<dbReference type="AlphaFoldDB" id="A0A0H3FGX4"/>
<keyword evidence="5" id="KW-0010">Activator</keyword>
<evidence type="ECO:0000256" key="4">
    <source>
        <dbReference type="ARBA" id="ARBA00023125"/>
    </source>
</evidence>
<evidence type="ECO:0000256" key="3">
    <source>
        <dbReference type="ARBA" id="ARBA00023015"/>
    </source>
</evidence>
<dbReference type="GO" id="GO:0003700">
    <property type="term" value="F:DNA-binding transcription factor activity"/>
    <property type="evidence" value="ECO:0007669"/>
    <property type="project" value="InterPro"/>
</dbReference>
<dbReference type="Gene3D" id="1.10.10.60">
    <property type="entry name" value="Homeodomain-like"/>
    <property type="match status" value="2"/>
</dbReference>
<keyword evidence="7" id="KW-0684">Rhamnose metabolism</keyword>
<keyword evidence="10" id="KW-0614">Plasmid</keyword>
<evidence type="ECO:0000256" key="5">
    <source>
        <dbReference type="ARBA" id="ARBA00023159"/>
    </source>
</evidence>
<evidence type="ECO:0000256" key="2">
    <source>
        <dbReference type="ARBA" id="ARBA00022737"/>
    </source>
</evidence>
<reference evidence="12" key="1">
    <citation type="submission" date="2011-01" db="EMBL/GenBank/DDBJ databases">
        <title>Complete sequence of plasmid1 of Rahnella sp. Y9602.</title>
        <authorList>
            <consortium name="US DOE Joint Genome Institute"/>
            <person name="Lucas S."/>
            <person name="Copeland A."/>
            <person name="Lapidus A."/>
            <person name="Cheng J.-F."/>
            <person name="Goodwin L."/>
            <person name="Pitluck S."/>
            <person name="Lu M."/>
            <person name="Detter J.C."/>
            <person name="Han C."/>
            <person name="Tapia R."/>
            <person name="Land M."/>
            <person name="Hauser L."/>
            <person name="Kyrpides N."/>
            <person name="Ivanova N."/>
            <person name="Ovchinnikova G."/>
            <person name="Pagani I."/>
            <person name="Sobecky P.A."/>
            <person name="Martinez R.J."/>
            <person name="Woyke T."/>
        </authorList>
    </citation>
    <scope>NUCLEOTIDE SEQUENCE [LARGE SCALE GENOMIC DNA]</scope>
    <source>
        <strain evidence="12">Y9602</strain>
        <plasmid evidence="12">pRAHAQ01</plasmid>
    </source>
</reference>
<dbReference type="SUPFAM" id="SSF46689">
    <property type="entry name" value="Homeodomain-like"/>
    <property type="match status" value="2"/>
</dbReference>
<dbReference type="GO" id="GO:0043565">
    <property type="term" value="F:sequence-specific DNA binding"/>
    <property type="evidence" value="ECO:0007669"/>
    <property type="project" value="InterPro"/>
</dbReference>
<dbReference type="PROSITE" id="PS00041">
    <property type="entry name" value="HTH_ARAC_FAMILY_1"/>
    <property type="match status" value="1"/>
</dbReference>
<dbReference type="CDD" id="cd06977">
    <property type="entry name" value="cupin_RhaR_RhaS-like_N"/>
    <property type="match status" value="1"/>
</dbReference>
<dbReference type="eggNOG" id="COG4977">
    <property type="taxonomic scope" value="Bacteria"/>
</dbReference>
<dbReference type="Pfam" id="PF12833">
    <property type="entry name" value="HTH_18"/>
    <property type="match status" value="1"/>
</dbReference>
<dbReference type="InterPro" id="IPR018060">
    <property type="entry name" value="HTH_AraC"/>
</dbReference>
<evidence type="ECO:0000256" key="8">
    <source>
        <dbReference type="ARBA" id="ARBA00044978"/>
    </source>
</evidence>
<evidence type="ECO:0000313" key="10">
    <source>
        <dbReference type="EMBL" id="ADW76349.1"/>
    </source>
</evidence>
<keyword evidence="2" id="KW-0677">Repeat</keyword>
<evidence type="ECO:0000313" key="11">
    <source>
        <dbReference type="EMBL" id="MFD3224041.1"/>
    </source>
</evidence>
<dbReference type="HOGENOM" id="CLU_000445_88_5_6"/>
<organism evidence="10 12">
    <name type="scientific">Rahnella sp. (strain Y9602)</name>
    <dbReference type="NCBI Taxonomy" id="2703885"/>
    <lineage>
        <taxon>Bacteria</taxon>
        <taxon>Pseudomonadati</taxon>
        <taxon>Pseudomonadota</taxon>
        <taxon>Gammaproteobacteria</taxon>
        <taxon>Enterobacterales</taxon>
        <taxon>Yersiniaceae</taxon>
        <taxon>Rahnella</taxon>
    </lineage>
</organism>
<dbReference type="InterPro" id="IPR037923">
    <property type="entry name" value="HTH-like"/>
</dbReference>
<keyword evidence="1" id="KW-0963">Cytoplasm</keyword>
<keyword evidence="6" id="KW-0804">Transcription</keyword>
<dbReference type="KEGG" id="rah:Rahaq_4769"/>
<dbReference type="Proteomes" id="UP001598201">
    <property type="component" value="Unassembled WGS sequence"/>
</dbReference>
<keyword evidence="3" id="KW-0805">Transcription regulation</keyword>
<dbReference type="InterPro" id="IPR018062">
    <property type="entry name" value="HTH_AraC-typ_CS"/>
</dbReference>
<evidence type="ECO:0000259" key="9">
    <source>
        <dbReference type="PROSITE" id="PS01124"/>
    </source>
</evidence>
<protein>
    <recommendedName>
        <fullName evidence="8">Arabinose operon regulatory protein</fullName>
    </recommendedName>
</protein>
<name>A0A0H3FGX4_RAHSY</name>
<evidence type="ECO:0000256" key="7">
    <source>
        <dbReference type="ARBA" id="ARBA00023308"/>
    </source>
</evidence>
<keyword evidence="4" id="KW-0238">DNA-binding</keyword>
<dbReference type="Gene3D" id="2.60.120.10">
    <property type="entry name" value="Jelly Rolls"/>
    <property type="match status" value="1"/>
</dbReference>
<feature type="domain" description="HTH araC/xylS-type" evidence="9">
    <location>
        <begin position="175"/>
        <end position="273"/>
    </location>
</feature>
<reference evidence="10 12" key="2">
    <citation type="journal article" date="2012" name="J. Bacteriol.">
        <title>Complete Genome Sequence of Rahnella sp. Strain Y9602, a Gammaproteobacterium Isolate from Metal- and Radionuclide-Contaminated Soil.</title>
        <authorList>
            <person name="Martinez R.J."/>
            <person name="Bruce D."/>
            <person name="Detter C."/>
            <person name="Goodwin L.A."/>
            <person name="Han J."/>
            <person name="Han C.S."/>
            <person name="Held B."/>
            <person name="Land M.L."/>
            <person name="Mikhailova N."/>
            <person name="Nolan M."/>
            <person name="Pennacchio L."/>
            <person name="Pitluck S."/>
            <person name="Tapia R."/>
            <person name="Woyke T."/>
            <person name="Sobecky P.A."/>
        </authorList>
    </citation>
    <scope>NUCLEOTIDE SEQUENCE [LARGE SCALE GENOMIC DNA]</scope>
    <source>
        <strain evidence="10 12">Y9602</strain>
        <plasmid evidence="10 12">pRAHAQ01</plasmid>
    </source>
</reference>
<proteinExistence type="predicted"/>
<dbReference type="PROSITE" id="PS01124">
    <property type="entry name" value="HTH_ARAC_FAMILY_2"/>
    <property type="match status" value="1"/>
</dbReference>
<geneLocation type="plasmid" evidence="10 12">
    <name>pRAHAQ01</name>
</geneLocation>
<evidence type="ECO:0000313" key="12">
    <source>
        <dbReference type="Proteomes" id="UP000007257"/>
    </source>
</evidence>
<gene>
    <name evidence="11" type="primary">rhaS</name>
    <name evidence="10" type="ordered locus">Rahaq_4769</name>
    <name evidence="11" type="ORF">ACFPK4_10885</name>
</gene>
<dbReference type="OrthoDB" id="2547276at2"/>
<dbReference type="EMBL" id="CP002506">
    <property type="protein sequence ID" value="ADW76349.1"/>
    <property type="molecule type" value="Genomic_DNA"/>
</dbReference>
<dbReference type="EMBL" id="JBHUCJ010000020">
    <property type="protein sequence ID" value="MFD3224041.1"/>
    <property type="molecule type" value="Genomic_DNA"/>
</dbReference>
<accession>A0A0H3FGX4</accession>
<dbReference type="InterPro" id="IPR009057">
    <property type="entry name" value="Homeodomain-like_sf"/>
</dbReference>
<dbReference type="InterPro" id="IPR003313">
    <property type="entry name" value="AraC-bd"/>
</dbReference>
<dbReference type="SMART" id="SM00342">
    <property type="entry name" value="HTH_ARAC"/>
    <property type="match status" value="1"/>
</dbReference>
<sequence length="274" mass="31648">MTVLRSSEYFPSGDFPVAIEPRYPQETFPEHHHQDFNEIVLVEQGTGTHVFNDQPLILSAGSVCFVRHSDHHLYEDTENLHLTNVLYRSPNAFRFLNGVGDLLPQEVDGVYPAHWRISPTQIVQAKTLINLLARQPATQSPESQAQQELYFMQLLLLLRKGSRDVGYRGQGGDLNNVLDWMNEHYDEEIDWPALAAQFSMSLRTLHRQMKQQTGCTPLNYLNRLRLLNARNMLRFSDSPITEIAHNCGFCDSNYFSTLFKREFGYAPRSVRQYQ</sequence>
<dbReference type="eggNOG" id="COG0662">
    <property type="taxonomic scope" value="Bacteria"/>
</dbReference>
<evidence type="ECO:0000256" key="6">
    <source>
        <dbReference type="ARBA" id="ARBA00023163"/>
    </source>
</evidence>
<evidence type="ECO:0000256" key="1">
    <source>
        <dbReference type="ARBA" id="ARBA00022490"/>
    </source>
</evidence>
<dbReference type="InterPro" id="IPR047220">
    <property type="entry name" value="RhaR_RhaS-like_N"/>
</dbReference>
<dbReference type="NCBIfam" id="NF010028">
    <property type="entry name" value="PRK13503.1"/>
    <property type="match status" value="1"/>
</dbReference>
<dbReference type="Pfam" id="PF02311">
    <property type="entry name" value="AraC_binding"/>
    <property type="match status" value="1"/>
</dbReference>
<dbReference type="PRINTS" id="PR00032">
    <property type="entry name" value="HTHARAC"/>
</dbReference>
<dbReference type="RefSeq" id="WP_013578030.1">
    <property type="nucleotide sequence ID" value="NC_015062.1"/>
</dbReference>
<dbReference type="InterPro" id="IPR020449">
    <property type="entry name" value="Tscrpt_reg_AraC-type_HTH"/>
</dbReference>
<dbReference type="GeneID" id="95420463"/>
<reference evidence="11 13" key="3">
    <citation type="submission" date="2024-09" db="EMBL/GenBank/DDBJ databases">
        <title>Genomes of Rahnella.</title>
        <authorList>
            <person name="Mnguni F.C."/>
            <person name="Shin G.Y."/>
            <person name="Coutinho T."/>
        </authorList>
    </citation>
    <scope>NUCLEOTIDE SEQUENCE [LARGE SCALE GENOMIC DNA]</scope>
    <source>
        <strain evidence="11 13">20WA0057</strain>
    </source>
</reference>
<keyword evidence="13" id="KW-1185">Reference proteome</keyword>
<dbReference type="PANTHER" id="PTHR43280">
    <property type="entry name" value="ARAC-FAMILY TRANSCRIPTIONAL REGULATOR"/>
    <property type="match status" value="1"/>
</dbReference>
<dbReference type="InterPro" id="IPR014710">
    <property type="entry name" value="RmlC-like_jellyroll"/>
</dbReference>
<dbReference type="Proteomes" id="UP000007257">
    <property type="component" value="Plasmid pRAHAQ01"/>
</dbReference>
<evidence type="ECO:0000313" key="13">
    <source>
        <dbReference type="Proteomes" id="UP001598201"/>
    </source>
</evidence>
<dbReference type="SUPFAM" id="SSF51215">
    <property type="entry name" value="Regulatory protein AraC"/>
    <property type="match status" value="1"/>
</dbReference>